<evidence type="ECO:0000313" key="2">
    <source>
        <dbReference type="Proteomes" id="UP000004754"/>
    </source>
</evidence>
<sequence>MQARNKTGVDQNDHIGVEQLIAMREDSEPAACPVMILISLAGDFTPQTKRLAENHNMLLINGRQFAALCLQYGLIGSPF</sequence>
<dbReference type="HOGENOM" id="CLU_2603256_0_0_9"/>
<dbReference type="Proteomes" id="UP000004754">
    <property type="component" value="Unassembled WGS sequence"/>
</dbReference>
<proteinExistence type="predicted"/>
<name>E6MHB1_9FIRM</name>
<protein>
    <recommendedName>
        <fullName evidence="3">Restriction endonuclease type IV Mrr domain-containing protein</fullName>
    </recommendedName>
</protein>
<dbReference type="AlphaFoldDB" id="E6MHB1"/>
<accession>E6MHB1</accession>
<dbReference type="STRING" id="887929.HMP0721_1396"/>
<dbReference type="RefSeq" id="WP_006598818.1">
    <property type="nucleotide sequence ID" value="NZ_GL622359.1"/>
</dbReference>
<dbReference type="eggNOG" id="COG1715">
    <property type="taxonomic scope" value="Bacteria"/>
</dbReference>
<organism evidence="1 2">
    <name type="scientific">Pseudoramibacter alactolyticus ATCC 23263</name>
    <dbReference type="NCBI Taxonomy" id="887929"/>
    <lineage>
        <taxon>Bacteria</taxon>
        <taxon>Bacillati</taxon>
        <taxon>Bacillota</taxon>
        <taxon>Clostridia</taxon>
        <taxon>Eubacteriales</taxon>
        <taxon>Eubacteriaceae</taxon>
        <taxon>Pseudoramibacter</taxon>
    </lineage>
</organism>
<keyword evidence="2" id="KW-1185">Reference proteome</keyword>
<dbReference type="EMBL" id="AEQN01000016">
    <property type="protein sequence ID" value="EFV02001.1"/>
    <property type="molecule type" value="Genomic_DNA"/>
</dbReference>
<evidence type="ECO:0000313" key="1">
    <source>
        <dbReference type="EMBL" id="EFV02001.1"/>
    </source>
</evidence>
<gene>
    <name evidence="1" type="ORF">HMP0721_1396</name>
</gene>
<reference evidence="1 2" key="1">
    <citation type="submission" date="2010-12" db="EMBL/GenBank/DDBJ databases">
        <authorList>
            <person name="Muzny D."/>
            <person name="Qin X."/>
            <person name="Deng J."/>
            <person name="Jiang H."/>
            <person name="Liu Y."/>
            <person name="Qu J."/>
            <person name="Song X.-Z."/>
            <person name="Zhang L."/>
            <person name="Thornton R."/>
            <person name="Coyle M."/>
            <person name="Francisco L."/>
            <person name="Jackson L."/>
            <person name="Javaid M."/>
            <person name="Korchina V."/>
            <person name="Kovar C."/>
            <person name="Mata R."/>
            <person name="Mathew T."/>
            <person name="Ngo R."/>
            <person name="Nguyen L."/>
            <person name="Nguyen N."/>
            <person name="Okwuonu G."/>
            <person name="Ongeri F."/>
            <person name="Pham C."/>
            <person name="Simmons D."/>
            <person name="Wilczek-Boney K."/>
            <person name="Hale W."/>
            <person name="Jakkamsetti A."/>
            <person name="Pham P."/>
            <person name="Ruth R."/>
            <person name="San Lucas F."/>
            <person name="Warren J."/>
            <person name="Zhang J."/>
            <person name="Zhao Z."/>
            <person name="Zhou C."/>
            <person name="Zhu D."/>
            <person name="Lee S."/>
            <person name="Bess C."/>
            <person name="Blankenburg K."/>
            <person name="Forbes L."/>
            <person name="Fu Q."/>
            <person name="Gubbala S."/>
            <person name="Hirani K."/>
            <person name="Jayaseelan J.C."/>
            <person name="Lara F."/>
            <person name="Munidasa M."/>
            <person name="Palculict T."/>
            <person name="Patil S."/>
            <person name="Pu L.-L."/>
            <person name="Saada N."/>
            <person name="Tang L."/>
            <person name="Weissenberger G."/>
            <person name="Zhu Y."/>
            <person name="Hemphill L."/>
            <person name="Shang Y."/>
            <person name="Youmans B."/>
            <person name="Ayvaz T."/>
            <person name="Ross M."/>
            <person name="Santibanez J."/>
            <person name="Aqrawi P."/>
            <person name="Gross S."/>
            <person name="Joshi V."/>
            <person name="Fowler G."/>
            <person name="Nazareth L."/>
            <person name="Reid J."/>
            <person name="Worley K."/>
            <person name="Petrosino J."/>
            <person name="Highlander S."/>
            <person name="Gibbs R."/>
        </authorList>
    </citation>
    <scope>NUCLEOTIDE SEQUENCE [LARGE SCALE GENOMIC DNA]</scope>
    <source>
        <strain evidence="1 2">ATCC 23263</strain>
    </source>
</reference>
<evidence type="ECO:0008006" key="3">
    <source>
        <dbReference type="Google" id="ProtNLM"/>
    </source>
</evidence>
<comment type="caution">
    <text evidence="1">The sequence shown here is derived from an EMBL/GenBank/DDBJ whole genome shotgun (WGS) entry which is preliminary data.</text>
</comment>